<dbReference type="EMBL" id="SRYA01000004">
    <property type="protein sequence ID" value="TGY97831.1"/>
    <property type="molecule type" value="Genomic_DNA"/>
</dbReference>
<reference evidence="1" key="1">
    <citation type="submission" date="2019-04" db="EMBL/GenBank/DDBJ databases">
        <title>Microbes associate with the intestines of laboratory mice.</title>
        <authorList>
            <person name="Navarre W."/>
            <person name="Wong E."/>
            <person name="Huang K."/>
            <person name="Tropini C."/>
            <person name="Ng K."/>
            <person name="Yu B."/>
        </authorList>
    </citation>
    <scope>NUCLEOTIDE SEQUENCE</scope>
    <source>
        <strain evidence="1">NM01_1-7b</strain>
    </source>
</reference>
<accession>A0AC61S0M0</accession>
<evidence type="ECO:0000313" key="2">
    <source>
        <dbReference type="Proteomes" id="UP000304953"/>
    </source>
</evidence>
<proteinExistence type="predicted"/>
<name>A0AC61S0M0_9FIRM</name>
<gene>
    <name evidence="1" type="ORF">E5329_02985</name>
</gene>
<evidence type="ECO:0000313" key="1">
    <source>
        <dbReference type="EMBL" id="TGY97831.1"/>
    </source>
</evidence>
<comment type="caution">
    <text evidence="1">The sequence shown here is derived from an EMBL/GenBank/DDBJ whole genome shotgun (WGS) entry which is preliminary data.</text>
</comment>
<protein>
    <submittedName>
        <fullName evidence="1">Chemotaxis protein CheC</fullName>
    </submittedName>
</protein>
<organism evidence="1 2">
    <name type="scientific">Petralouisia muris</name>
    <dbReference type="NCBI Taxonomy" id="3032872"/>
    <lineage>
        <taxon>Bacteria</taxon>
        <taxon>Bacillati</taxon>
        <taxon>Bacillota</taxon>
        <taxon>Clostridia</taxon>
        <taxon>Lachnospirales</taxon>
        <taxon>Lachnospiraceae</taxon>
        <taxon>Petralouisia</taxon>
    </lineage>
</organism>
<keyword evidence="2" id="KW-1185">Reference proteome</keyword>
<dbReference type="Proteomes" id="UP000304953">
    <property type="component" value="Unassembled WGS sequence"/>
</dbReference>
<sequence>MGVTEMNKLDEMQLSVLTEIGNIGSGNAATALATLLNTFVDIEIPNIHLLDFEDVSQYLGGPDNFALGLTITLEGDIQGMMLQIIQKEFAEKLINTFYEKEISTLHDITEMDLSVVREMGNITTAAYINSIAQMTSTFINITPPEDHIDTIGNILSIPSNKFTSLGKKVLFIDESFCISGTQIKGSMILILEYSSMNTLFQKLGLPV</sequence>